<organism evidence="3 4">
    <name type="scientific">Clostridium kluyveri</name>
    <dbReference type="NCBI Taxonomy" id="1534"/>
    <lineage>
        <taxon>Bacteria</taxon>
        <taxon>Bacillati</taxon>
        <taxon>Bacillota</taxon>
        <taxon>Clostridia</taxon>
        <taxon>Eubacteriales</taxon>
        <taxon>Clostridiaceae</taxon>
        <taxon>Clostridium</taxon>
    </lineage>
</organism>
<dbReference type="Gene3D" id="1.10.238.260">
    <property type="match status" value="1"/>
</dbReference>
<evidence type="ECO:0000256" key="1">
    <source>
        <dbReference type="ARBA" id="ARBA00022679"/>
    </source>
</evidence>
<protein>
    <submittedName>
        <fullName evidence="3">Homocitrate synthase</fullName>
    </submittedName>
</protein>
<accession>A0A1L5F818</accession>
<feature type="domain" description="2-isopropylmalate synthase/homocitrate synthase post-catalytic" evidence="2">
    <location>
        <begin position="252"/>
        <end position="327"/>
    </location>
</feature>
<gene>
    <name evidence="3" type="ORF">BS101_10675</name>
</gene>
<dbReference type="GO" id="GO:0016740">
    <property type="term" value="F:transferase activity"/>
    <property type="evidence" value="ECO:0007669"/>
    <property type="project" value="UniProtKB-KW"/>
</dbReference>
<dbReference type="RefSeq" id="WP_073538811.1">
    <property type="nucleotide sequence ID" value="NZ_CP018335.1"/>
</dbReference>
<dbReference type="PANTHER" id="PTHR42880:SF1">
    <property type="entry name" value="ISOPROPYLMALATE_HOMOCITRATE_CITRAMALATE SYNTHASE FAMILY PROTEIN"/>
    <property type="match status" value="1"/>
</dbReference>
<sequence>MSVIIKHNKKFIIDRTLPEIMKRSEKIHENMIKNFLILLKEIGVDLIEINKSTLNKIKNLPRDLDYIYSIDDICDIYFLNKCELKFKYIAVDYKKAVTFNEDILNKLKDKKIILEADIKILDKLLSSESNEIFNKLDISCVRIKGVVKYNLSGWSGLIENIKTHFSTDVDFCPDNRFYMATAIAVEACSDGADCITAAFNGQIYGFASLEEVVLGLKVIKEGEVSGNLKLIGELAKVYTQLTGEKVYCMKAVIGEDIFKYESGIHVDGIAKNPYTYEPYNPYDIGEKRTMYIGKHSGKKAVMLRLKELNIDYEGINGNNFLSKIREVSIKLKRNIFDEELIQIYNDFKNTCLQ</sequence>
<name>A0A1L5F818_CLOKL</name>
<proteinExistence type="predicted"/>
<evidence type="ECO:0000313" key="3">
    <source>
        <dbReference type="EMBL" id="APM39176.1"/>
    </source>
</evidence>
<keyword evidence="1" id="KW-0808">Transferase</keyword>
<evidence type="ECO:0000259" key="2">
    <source>
        <dbReference type="Pfam" id="PF22617"/>
    </source>
</evidence>
<evidence type="ECO:0000313" key="4">
    <source>
        <dbReference type="Proteomes" id="UP000184604"/>
    </source>
</evidence>
<dbReference type="Proteomes" id="UP000184604">
    <property type="component" value="Chromosome"/>
</dbReference>
<dbReference type="PANTHER" id="PTHR42880">
    <property type="entry name" value="HOMOCITRATE SYNTHASE"/>
    <property type="match status" value="1"/>
</dbReference>
<dbReference type="Pfam" id="PF22617">
    <property type="entry name" value="HCS_D2"/>
    <property type="match status" value="1"/>
</dbReference>
<dbReference type="OrthoDB" id="503431at2"/>
<dbReference type="EMBL" id="CP018335">
    <property type="protein sequence ID" value="APM39176.1"/>
    <property type="molecule type" value="Genomic_DNA"/>
</dbReference>
<dbReference type="AlphaFoldDB" id="A0A1L5F818"/>
<dbReference type="InterPro" id="IPR054691">
    <property type="entry name" value="LeuA/HCS_post-cat"/>
</dbReference>
<reference evidence="3 4" key="1">
    <citation type="submission" date="2016-12" db="EMBL/GenBank/DDBJ databases">
        <title>Complete genome sequence of Clostridium kluyveri JZZ isolated from the pit mud of a Chinese flavor liquor-making factory.</title>
        <authorList>
            <person name="Wang Y."/>
        </authorList>
    </citation>
    <scope>NUCLEOTIDE SEQUENCE [LARGE SCALE GENOMIC DNA]</scope>
    <source>
        <strain evidence="3 4">JZZ</strain>
    </source>
</reference>